<organism evidence="1">
    <name type="scientific">Accumulibacter regalis</name>
    <dbReference type="NCBI Taxonomy" id="522306"/>
    <lineage>
        <taxon>Bacteria</taxon>
        <taxon>Pseudomonadati</taxon>
        <taxon>Pseudomonadota</taxon>
        <taxon>Betaproteobacteria</taxon>
        <taxon>Candidatus Accumulibacter</taxon>
    </lineage>
</organism>
<accession>C7RNZ1</accession>
<evidence type="ECO:0000313" key="1">
    <source>
        <dbReference type="EMBL" id="ACV35473.1"/>
    </source>
</evidence>
<proteinExistence type="predicted"/>
<reference evidence="1" key="1">
    <citation type="submission" date="2009-08" db="EMBL/GenBank/DDBJ databases">
        <authorList>
            <consortium name="US DOE Joint Genome Institute"/>
            <person name="Lucas S."/>
            <person name="Copeland A."/>
            <person name="Lapidus A."/>
            <person name="Glavina del Rio T."/>
            <person name="Dalin E."/>
            <person name="Tice H."/>
            <person name="Bruce D."/>
            <person name="Barry K."/>
            <person name="Pitluck S."/>
            <person name="Lowry S."/>
            <person name="Larimer F."/>
            <person name="Land M."/>
            <person name="Hauser L."/>
            <person name="Kyrpides N."/>
            <person name="Ivanova N."/>
            <person name="McMahon K.D."/>
            <person name="Hugenholtz P."/>
        </authorList>
    </citation>
    <scope>NUCLEOTIDE SEQUENCE</scope>
    <source>
        <strain evidence="1">UW-1</strain>
    </source>
</reference>
<reference evidence="1" key="2">
    <citation type="submission" date="2009-09" db="EMBL/GenBank/DDBJ databases">
        <title>Complete sequence of chromosome of Candidatus Accumulibacter phosphatis clade IIA str. UW-1.</title>
        <authorList>
            <consortium name="US DOE Joint Genome Institute"/>
            <person name="Martin H.G."/>
            <person name="Ivanova N."/>
            <person name="Kunin V."/>
            <person name="Warnecke F."/>
            <person name="Barry K."/>
            <person name="He S."/>
            <person name="Salamov A."/>
            <person name="Szeto E."/>
            <person name="Dalin E."/>
            <person name="Pangilinan J.L."/>
            <person name="Lapidus A."/>
            <person name="Lowry S."/>
            <person name="Kyrpides N.C."/>
            <person name="McMahon K.D."/>
            <person name="Hugenholtz P."/>
        </authorList>
    </citation>
    <scope>NUCLEOTIDE SEQUENCE [LARGE SCALE GENOMIC DNA]</scope>
    <source>
        <strain evidence="1">UW-1</strain>
    </source>
</reference>
<dbReference type="AlphaFoldDB" id="C7RNZ1"/>
<protein>
    <submittedName>
        <fullName evidence="1">Uncharacterized protein</fullName>
    </submittedName>
</protein>
<name>C7RNZ1_ACCRE</name>
<dbReference type="EMBL" id="CP001715">
    <property type="protein sequence ID" value="ACV35473.1"/>
    <property type="molecule type" value="Genomic_DNA"/>
</dbReference>
<dbReference type="KEGG" id="app:CAP2UW1_2180"/>
<gene>
    <name evidence="1" type="ordered locus">CAP2UW1_2180</name>
</gene>
<dbReference type="HOGENOM" id="CLU_2930441_0_0_4"/>
<dbReference type="STRING" id="522306.CAP2UW1_2180"/>
<sequence length="60" mass="6444">MSTNALCDAFASRLGPARKTQTQTQMQMQTQSLLRFQQTAATLAAGRDMAMLRGQQGGPA</sequence>